<keyword evidence="2" id="KW-0963">Cytoplasm</keyword>
<dbReference type="GO" id="GO:0005829">
    <property type="term" value="C:cytosol"/>
    <property type="evidence" value="ECO:0007669"/>
    <property type="project" value="UniProtKB-ARBA"/>
</dbReference>
<dbReference type="EMBL" id="AL161565">
    <property type="protein sequence ID" value="CAB79486.1"/>
    <property type="molecule type" value="Genomic_DNA"/>
</dbReference>
<dbReference type="InterPro" id="IPR015365">
    <property type="entry name" value="Elong-fact-P_C"/>
</dbReference>
<dbReference type="Gene3D" id="2.30.30.30">
    <property type="match status" value="1"/>
</dbReference>
<dbReference type="InterPro" id="IPR014722">
    <property type="entry name" value="Rib_uL2_dom2"/>
</dbReference>
<gene>
    <name evidence="5" type="primary">T25K17.120</name>
    <name evidence="6" type="ordered locus">At4g26310</name>
</gene>
<reference evidence="5" key="2">
    <citation type="submission" date="1999-03" db="EMBL/GenBank/DDBJ databases">
        <authorList>
            <person name="EU Arabidopsis sequencing project"/>
        </authorList>
    </citation>
    <scope>NUCLEOTIDE SEQUENCE</scope>
</reference>
<dbReference type="Gene3D" id="2.40.50.140">
    <property type="entry name" value="Nucleic acid-binding proteins"/>
    <property type="match status" value="1"/>
</dbReference>
<dbReference type="Pfam" id="PF09285">
    <property type="entry name" value="Elong-fact-P_C"/>
    <property type="match status" value="1"/>
</dbReference>
<feature type="domain" description="Elongation factor P C-terminal" evidence="4">
    <location>
        <begin position="155"/>
        <end position="210"/>
    </location>
</feature>
<evidence type="ECO:0000313" key="5">
    <source>
        <dbReference type="EMBL" id="CAB38960.1"/>
    </source>
</evidence>
<sequence>MRGLHHFKRISISRSLFSFSNATSPGAVTTRRSLYSLSRSLLSSTPYAAGGCCRETPPLHSPWSALQRRGVKVNAIQLRAGNVIERTGRTFRVVEAEHKQQGRGGASIQVELRDVDTGNKLNLRFGSEESVEKEMKVQLQLYDGRALSASIPKHITCTVVETQLPMKGLTSAPRYKRALLDNGSTIQVPSYLEAGEKIVINTEDDSFVKRYY</sequence>
<evidence type="ECO:0000256" key="2">
    <source>
        <dbReference type="ARBA" id="ARBA00022490"/>
    </source>
</evidence>
<dbReference type="ExpressionAtlas" id="Q9STQ4">
    <property type="expression patterns" value="baseline and differential"/>
</dbReference>
<organism evidence="5">
    <name type="scientific">Arabidopsis thaliana</name>
    <name type="common">Mouse-ear cress</name>
    <dbReference type="NCBI Taxonomy" id="3702"/>
    <lineage>
        <taxon>Eukaryota</taxon>
        <taxon>Viridiplantae</taxon>
        <taxon>Streptophyta</taxon>
        <taxon>Embryophyta</taxon>
        <taxon>Tracheophyta</taxon>
        <taxon>Spermatophyta</taxon>
        <taxon>Magnoliopsida</taxon>
        <taxon>eudicotyledons</taxon>
        <taxon>Gunneridae</taxon>
        <taxon>Pentapetalae</taxon>
        <taxon>rosids</taxon>
        <taxon>malvids</taxon>
        <taxon>Brassicales</taxon>
        <taxon>Brassicaceae</taxon>
        <taxon>Camelineae</taxon>
        <taxon>Arabidopsis</taxon>
    </lineage>
</organism>
<protein>
    <submittedName>
        <fullName evidence="6">Uncharacterized protein AT4g26310</fullName>
    </submittedName>
    <submittedName>
        <fullName evidence="5">Uncharacterized protein T25K17.120</fullName>
    </submittedName>
</protein>
<dbReference type="FunFam" id="2.40.50.140:FF:000004">
    <property type="entry name" value="Elongation factor P"/>
    <property type="match status" value="1"/>
</dbReference>
<dbReference type="GO" id="GO:0006412">
    <property type="term" value="P:translation"/>
    <property type="evidence" value="ECO:0007669"/>
    <property type="project" value="UniProtKB-KW"/>
</dbReference>
<accession>Q9STQ4</accession>
<dbReference type="PANTHER" id="PTHR30053">
    <property type="entry name" value="ELONGATION FACTOR P"/>
    <property type="match status" value="1"/>
</dbReference>
<dbReference type="InterPro" id="IPR013185">
    <property type="entry name" value="Transl_elong_KOW-like"/>
</dbReference>
<dbReference type="PIR" id="T06015">
    <property type="entry name" value="T06015"/>
</dbReference>
<dbReference type="InterPro" id="IPR013852">
    <property type="entry name" value="Transl_elong_P/YeiP_CS"/>
</dbReference>
<dbReference type="SMART" id="SM00841">
    <property type="entry name" value="Elong-fact-P_C"/>
    <property type="match status" value="1"/>
</dbReference>
<dbReference type="EMBL" id="AL049171">
    <property type="protein sequence ID" value="CAB38960.1"/>
    <property type="molecule type" value="Genomic_DNA"/>
</dbReference>
<comment type="subcellular location">
    <subcellularLocation>
        <location evidence="1">Cytoplasm</location>
    </subcellularLocation>
</comment>
<evidence type="ECO:0000259" key="4">
    <source>
        <dbReference type="SMART" id="SM00841"/>
    </source>
</evidence>
<dbReference type="SUPFAM" id="SSF50249">
    <property type="entry name" value="Nucleic acid-binding proteins"/>
    <property type="match status" value="1"/>
</dbReference>
<dbReference type="InterPro" id="IPR020599">
    <property type="entry name" value="Transl_elong_fac_P/YeiP"/>
</dbReference>
<dbReference type="AlphaFoldDB" id="Q9STQ4"/>
<evidence type="ECO:0000256" key="1">
    <source>
        <dbReference type="ARBA" id="ARBA00004496"/>
    </source>
</evidence>
<dbReference type="Pfam" id="PF08207">
    <property type="entry name" value="EFP_N"/>
    <property type="match status" value="1"/>
</dbReference>
<proteinExistence type="predicted"/>
<dbReference type="SUPFAM" id="SSF50104">
    <property type="entry name" value="Translation proteins SH3-like domain"/>
    <property type="match status" value="1"/>
</dbReference>
<dbReference type="PROSITE" id="PS01275">
    <property type="entry name" value="EFP"/>
    <property type="match status" value="1"/>
</dbReference>
<reference evidence="5" key="3">
    <citation type="submission" date="1999-03" db="EMBL/GenBank/DDBJ databases">
        <authorList>
            <person name="Bevan M."/>
            <person name="Koetter P."/>
            <person name="Hempel S."/>
            <person name="Entian K.-D."/>
            <person name="Bancroft I."/>
            <person name="Mewes H.W."/>
            <person name="Mayer K.F.X."/>
            <person name="Schueller C."/>
        </authorList>
    </citation>
    <scope>NUCLEOTIDE SEQUENCE</scope>
</reference>
<dbReference type="InterPro" id="IPR012340">
    <property type="entry name" value="NA-bd_OB-fold"/>
</dbReference>
<dbReference type="FunFam" id="2.30.30.30:FF:000003">
    <property type="entry name" value="Elongation factor P"/>
    <property type="match status" value="1"/>
</dbReference>
<dbReference type="PANTHER" id="PTHR30053:SF14">
    <property type="entry name" value="TRANSLATION ELONGATION FACTOR KOW-LIKE DOMAIN-CONTAINING PROTEIN"/>
    <property type="match status" value="1"/>
</dbReference>
<dbReference type="InterPro" id="IPR008991">
    <property type="entry name" value="Translation_prot_SH3-like_sf"/>
</dbReference>
<dbReference type="GO" id="GO:0043043">
    <property type="term" value="P:peptide biosynthetic process"/>
    <property type="evidence" value="ECO:0007669"/>
    <property type="project" value="InterPro"/>
</dbReference>
<name>Q9STQ4_ARATH</name>
<reference key="1">
    <citation type="journal article" date="1999" name="Nature">
        <title>Sequence and analysis of chromosome 4 of the plant Arabidopsis thaliana.</title>
        <authorList>
            <consortium name="EU"/>
            <consortium name="CSHL and WU Arabidopsis Sequencing Project"/>
            <person name="Mayer K."/>
            <person name="Schuller C."/>
            <person name="Wambutt R."/>
            <person name="Murphy G."/>
            <person name="Volckaert G."/>
            <person name="Pohl T."/>
            <person name="Dusterhoft A."/>
            <person name="Stiekema W."/>
            <person name="Entian K.D."/>
            <person name="Terryn N."/>
            <person name="Harris B."/>
            <person name="Ansorge W."/>
            <person name="Brandt P."/>
            <person name="Grivell L."/>
            <person name="Rieger M."/>
            <person name="Weichselgartner M."/>
            <person name="de Simone V."/>
            <person name="Obermaier B."/>
            <person name="Mache R."/>
            <person name="Muller M."/>
            <person name="Kreis M."/>
            <person name="Delseny M."/>
            <person name="Puigdomenech P."/>
            <person name="Watson M."/>
            <person name="Schmidtheini T."/>
            <person name="Reichert B."/>
            <person name="Portatelle D."/>
            <person name="Perez-Alonso M."/>
            <person name="Boutry M."/>
            <person name="Bancroft I."/>
            <person name="Vos P."/>
            <person name="Hoheisel J."/>
            <person name="Zimmermann W."/>
            <person name="Wedler H."/>
            <person name="Ridley P."/>
            <person name="Langham S.A."/>
            <person name="McCullagh B."/>
            <person name="Bilham L."/>
            <person name="Robben J."/>
            <person name="Van der Schueren J."/>
            <person name="Grymonprez B."/>
            <person name="Chuang Y.J."/>
            <person name="Vandenbussche F."/>
            <person name="Braeken M."/>
            <person name="Weltjens I."/>
            <person name="Voet M."/>
            <person name="Bastiaens I."/>
            <person name="Aert R."/>
            <person name="Defoor E."/>
            <person name="Weitzenegger T."/>
            <person name="Bothe G."/>
            <person name="Ramsperger U."/>
            <person name="Hilbert H."/>
            <person name="Braun M."/>
            <person name="Holzer E."/>
            <person name="Brandt A."/>
            <person name="Peters S."/>
            <person name="van Staveren M."/>
            <person name="Dirske W."/>
            <person name="Mooijman P."/>
            <person name="Klein Lankhorst R."/>
            <person name="Rose M."/>
            <person name="Hauf J."/>
            <person name="Kotter P."/>
            <person name="Berneiser S."/>
            <person name="Hempel S."/>
            <person name="Feldpausch M."/>
            <person name="Lamberth S."/>
            <person name="Van den Daele H."/>
            <person name="De Keyser A."/>
            <person name="Buysshaert C."/>
            <person name="Gielen J."/>
            <person name="Villarroel R."/>
            <person name="De Clercq R."/>
            <person name="Van Montagu M."/>
            <person name="Rogers J."/>
            <person name="Cronin A."/>
            <person name="Quail M."/>
            <person name="Bray-Allen S."/>
            <person name="Clark L."/>
            <person name="Doggett J."/>
            <person name="Hall S."/>
            <person name="Kay M."/>
            <person name="Lennard N."/>
            <person name="McLay K."/>
            <person name="Mayes R."/>
            <person name="Pettett A."/>
            <person name="Rajandream M.A."/>
            <person name="Lyne M."/>
            <person name="Benes V."/>
            <person name="Rechmann S."/>
            <person name="Borkova D."/>
            <person name="Blocker H."/>
            <person name="Scharfe M."/>
            <person name="Grimm M."/>
            <person name="Lohnert T.H."/>
            <person name="Dose S."/>
            <person name="de Haan M."/>
            <person name="Maarse A."/>
            <person name="Schafer M."/>
            <person name="Muller-Auer S."/>
            <person name="Gabel C."/>
            <person name="Fuchs M."/>
            <person name="Fartmann B."/>
            <person name="Granderath K."/>
            <person name="Dauner D."/>
            <person name="Herzl A."/>
            <person name="Neumann S."/>
            <person name="Argiriou A."/>
            <person name="Vitale D."/>
            <person name="Liguori R."/>
            <person name="Piravandi E."/>
            <person name="Massenet O."/>
            <person name="Quigley F."/>
            <person name="Clabauld G."/>
            <person name="Mundlein A."/>
            <person name="Felber R."/>
            <person name="Schnabl S."/>
            <person name="Hiller R."/>
            <person name="Schmidt W."/>
            <person name="Lecharny A."/>
            <person name="Aubourg S."/>
            <person name="Chefdor F."/>
            <person name="Cooke R."/>
            <person name="Berger C."/>
            <person name="Montfort A."/>
            <person name="Casacuberta E."/>
            <person name="Gibbons T."/>
            <person name="Weber N."/>
            <person name="Vandenbol M."/>
            <person name="Bargues M."/>
            <person name="Terol J."/>
            <person name="Torres A."/>
            <person name="Perez-Perez A."/>
            <person name="Purnelle B."/>
            <person name="Bent E."/>
            <person name="Johnson S."/>
            <person name="Tacon D."/>
            <person name="Jesse T."/>
            <person name="Heijnen L."/>
            <person name="Schwarz S."/>
            <person name="Scholler P."/>
            <person name="Heber S."/>
            <person name="Francs P."/>
            <person name="Bielke C."/>
            <person name="Frishman D."/>
            <person name="Haase D."/>
            <person name="Lemcke K."/>
            <person name="Mewes H.W."/>
            <person name="Stocker S."/>
            <person name="Zaccaria P."/>
            <person name="Bevan M."/>
            <person name="Wilson R.K."/>
            <person name="de la Bastide M."/>
            <person name="Habermann K."/>
            <person name="Parnell L."/>
            <person name="Dedhia N."/>
            <person name="Gnoj L."/>
            <person name="Schutz K."/>
            <person name="Huang E."/>
            <person name="Spiegel L."/>
            <person name="Sehkon M."/>
            <person name="Murray J."/>
            <person name="Sheet P."/>
            <person name="Cordes M."/>
            <person name="Abu-Threideh J."/>
            <person name="Stoneking T."/>
            <person name="Kalicki J."/>
            <person name="Graves T."/>
            <person name="Harmon G."/>
            <person name="Edwards J."/>
            <person name="Latreille P."/>
            <person name="Courtney L."/>
            <person name="Cloud J."/>
            <person name="Abbott A."/>
            <person name="Scott K."/>
            <person name="Johnson D."/>
            <person name="Minx P."/>
            <person name="Bentley D."/>
            <person name="Fulton B."/>
            <person name="Miller N."/>
            <person name="Greco T."/>
            <person name="Kemp K."/>
            <person name="Kramer J."/>
            <person name="Fulton L."/>
            <person name="Mardis E."/>
            <person name="Dante M."/>
            <person name="Pepin K."/>
            <person name="Hillier L."/>
            <person name="Nelson J."/>
            <person name="Spieth J."/>
            <person name="Ryan E."/>
            <person name="Andrews S."/>
            <person name="Geisel C."/>
            <person name="Layman D."/>
            <person name="Du H."/>
            <person name="Ali J."/>
            <person name="Berghoff A."/>
            <person name="Jones K."/>
            <person name="Drone K."/>
            <person name="Cotton M."/>
            <person name="Joshu C."/>
            <person name="Antonoiu B."/>
            <person name="Zidanic M."/>
            <person name="Strong C."/>
            <person name="Sun H."/>
            <person name="Lamar B."/>
            <person name="Yordan C."/>
            <person name="Ma P."/>
            <person name="Zhong J."/>
            <person name="Preston R."/>
            <person name="Vil D."/>
            <person name="Shekher M."/>
            <person name="Matero A."/>
            <person name="Shah R."/>
            <person name="Swaby I.K."/>
            <person name="O'Shaughnessy A."/>
            <person name="Rodriguez M."/>
            <person name="Hoffmann J."/>
            <person name="Till S."/>
            <person name="Granat S."/>
            <person name="Shohdy N."/>
            <person name="Hasegawa A."/>
            <person name="Hameed A."/>
            <person name="Lodhi M."/>
            <person name="Johnson A."/>
            <person name="Chen E."/>
            <person name="Marra M."/>
            <person name="Martienssen R."/>
            <person name="McCombie W.R."/>
        </authorList>
    </citation>
    <scope>NUCLEOTIDE SEQUENCE [LARGE SCALE GENOMIC DNA]</scope>
    <source>
        <strain>cv. Columbia</strain>
    </source>
</reference>
<keyword evidence="3" id="KW-0648">Protein biosynthesis</keyword>
<evidence type="ECO:0000256" key="3">
    <source>
        <dbReference type="ARBA" id="ARBA00022917"/>
    </source>
</evidence>
<evidence type="ECO:0000313" key="6">
    <source>
        <dbReference type="EMBL" id="CAB79486.1"/>
    </source>
</evidence>
<reference evidence="6" key="4">
    <citation type="submission" date="2000-03" db="EMBL/GenBank/DDBJ databases">
        <authorList>
            <person name="Rose M."/>
            <person name="Hempel S."/>
            <person name="Entian K.-D."/>
            <person name="Mewes H.W."/>
            <person name="Lemcke K."/>
            <person name="Mayer K.F.X."/>
        </authorList>
    </citation>
    <scope>NUCLEOTIDE SEQUENCE</scope>
</reference>